<dbReference type="InterPro" id="IPR038377">
    <property type="entry name" value="Na/Glc_symporter_sf"/>
</dbReference>
<evidence type="ECO:0000256" key="5">
    <source>
        <dbReference type="ARBA" id="ARBA00022989"/>
    </source>
</evidence>
<dbReference type="PANTHER" id="PTHR48086">
    <property type="entry name" value="SODIUM/PROLINE SYMPORTER-RELATED"/>
    <property type="match status" value="1"/>
</dbReference>
<feature type="transmembrane region" description="Helical" evidence="8">
    <location>
        <begin position="75"/>
        <end position="95"/>
    </location>
</feature>
<feature type="transmembrane region" description="Helical" evidence="8">
    <location>
        <begin position="326"/>
        <end position="347"/>
    </location>
</feature>
<comment type="subcellular location">
    <subcellularLocation>
        <location evidence="1">Membrane</location>
        <topology evidence="1">Multi-pass membrane protein</topology>
    </subcellularLocation>
</comment>
<keyword evidence="3" id="KW-0813">Transport</keyword>
<evidence type="ECO:0000313" key="9">
    <source>
        <dbReference type="EMBL" id="PZO22245.1"/>
    </source>
</evidence>
<feature type="transmembrane region" description="Helical" evidence="8">
    <location>
        <begin position="422"/>
        <end position="440"/>
    </location>
</feature>
<feature type="transmembrane region" description="Helical" evidence="8">
    <location>
        <begin position="198"/>
        <end position="222"/>
    </location>
</feature>
<reference evidence="9 10" key="2">
    <citation type="submission" date="2018-06" db="EMBL/GenBank/DDBJ databases">
        <title>Metagenomic assembly of (sub)arctic Cyanobacteria and their associated microbiome from non-axenic cultures.</title>
        <authorList>
            <person name="Baurain D."/>
        </authorList>
    </citation>
    <scope>NUCLEOTIDE SEQUENCE [LARGE SCALE GENOMIC DNA]</scope>
    <source>
        <strain evidence="9">ULC129bin1</strain>
    </source>
</reference>
<evidence type="ECO:0000256" key="7">
    <source>
        <dbReference type="RuleBase" id="RU362091"/>
    </source>
</evidence>
<feature type="transmembrane region" description="Helical" evidence="8">
    <location>
        <begin position="282"/>
        <end position="306"/>
    </location>
</feature>
<evidence type="ECO:0000256" key="6">
    <source>
        <dbReference type="ARBA" id="ARBA00023136"/>
    </source>
</evidence>
<feature type="transmembrane region" description="Helical" evidence="8">
    <location>
        <begin position="460"/>
        <end position="478"/>
    </location>
</feature>
<feature type="transmembrane region" description="Helical" evidence="8">
    <location>
        <begin position="242"/>
        <end position="261"/>
    </location>
</feature>
<feature type="transmembrane region" description="Helical" evidence="8">
    <location>
        <begin position="134"/>
        <end position="153"/>
    </location>
</feature>
<evidence type="ECO:0000256" key="2">
    <source>
        <dbReference type="ARBA" id="ARBA00006434"/>
    </source>
</evidence>
<keyword evidence="4 8" id="KW-0812">Transmembrane</keyword>
<dbReference type="GO" id="GO:0015606">
    <property type="term" value="F:spermidine transmembrane transporter activity"/>
    <property type="evidence" value="ECO:0007669"/>
    <property type="project" value="TreeGrafter"/>
</dbReference>
<evidence type="ECO:0000256" key="4">
    <source>
        <dbReference type="ARBA" id="ARBA00022692"/>
    </source>
</evidence>
<accession>A0A2W4WIR1</accession>
<dbReference type="InterPro" id="IPR050277">
    <property type="entry name" value="Sodium:Solute_Symporter"/>
</dbReference>
<feature type="transmembrane region" description="Helical" evidence="8">
    <location>
        <begin position="393"/>
        <end position="415"/>
    </location>
</feature>
<feature type="transmembrane region" description="Helical" evidence="8">
    <location>
        <begin position="368"/>
        <end position="387"/>
    </location>
</feature>
<dbReference type="PANTHER" id="PTHR48086:SF10">
    <property type="entry name" value="AGR155CP"/>
    <property type="match status" value="1"/>
</dbReference>
<evidence type="ECO:0000256" key="1">
    <source>
        <dbReference type="ARBA" id="ARBA00004141"/>
    </source>
</evidence>
<gene>
    <name evidence="9" type="ORF">DCF25_03350</name>
</gene>
<sequence length="509" mass="53906">MSVGAIALTVLLVAAATFALFGLVKSSNRAIDLEDYMVSRNQVGGPAAVATVTASALGAWILFSPPEAGSEYGGITAILGYCFGSALAIFTFVFVGPRLRQIMPWGHSLNEYVRYRFGAVALNGKSAGSSTGRLMYLLTVGVILLYMFVYLTAELTAIAKALQLIADVPLIVTSLVVISAVFLYTTYGGLRVTIVTDIFQFALIVPLLLICFVATITLLGGIGPALAPVADNLPELLSFNNIGGLRFGATLLIATIAAELFNQGNWQRVYACRNDATVRRSFLGAALIILPLIFLSGSLGLIAAGYDLVGATSFFDLLQSLNIANWLLSAVILLAVALVMSSLDSLLNGISAVFAGDLLRVNDGPETVLLISRGLTIAVGVPAVAIASQGYSVLYLFFVADLLCAALLFPLLLSFYNRHQTAANALVSSLIGIIVGVLFFPKPDFSPLVNIPGSGDLLNSFAAALLSSMFITLIWTSASKRSSQFAFNYSDLKEVKPYTDGHLAIEPKL</sequence>
<dbReference type="InterPro" id="IPR001734">
    <property type="entry name" value="Na/solute_symporter"/>
</dbReference>
<dbReference type="Gene3D" id="1.20.1730.10">
    <property type="entry name" value="Sodium/glucose cotransporter"/>
    <property type="match status" value="1"/>
</dbReference>
<comment type="caution">
    <text evidence="9">The sequence shown here is derived from an EMBL/GenBank/DDBJ whole genome shotgun (WGS) entry which is preliminary data.</text>
</comment>
<keyword evidence="6 8" id="KW-0472">Membrane</keyword>
<reference evidence="10" key="1">
    <citation type="submission" date="2018-04" db="EMBL/GenBank/DDBJ databases">
        <authorList>
            <person name="Cornet L."/>
        </authorList>
    </citation>
    <scope>NUCLEOTIDE SEQUENCE [LARGE SCALE GENOMIC DNA]</scope>
</reference>
<evidence type="ECO:0000256" key="3">
    <source>
        <dbReference type="ARBA" id="ARBA00022448"/>
    </source>
</evidence>
<dbReference type="GO" id="GO:0005886">
    <property type="term" value="C:plasma membrane"/>
    <property type="evidence" value="ECO:0007669"/>
    <property type="project" value="TreeGrafter"/>
</dbReference>
<comment type="similarity">
    <text evidence="2 7">Belongs to the sodium:solute symporter (SSF) (TC 2.A.21) family.</text>
</comment>
<keyword evidence="5 8" id="KW-1133">Transmembrane helix</keyword>
<protein>
    <submittedName>
        <fullName evidence="9">Na+/proline symporter</fullName>
    </submittedName>
</protein>
<feature type="transmembrane region" description="Helical" evidence="8">
    <location>
        <begin position="165"/>
        <end position="186"/>
    </location>
</feature>
<dbReference type="AlphaFoldDB" id="A0A2W4WIR1"/>
<dbReference type="PROSITE" id="PS50283">
    <property type="entry name" value="NA_SOLUT_SYMP_3"/>
    <property type="match status" value="1"/>
</dbReference>
<evidence type="ECO:0000256" key="8">
    <source>
        <dbReference type="SAM" id="Phobius"/>
    </source>
</evidence>
<name>A0A2W4WIR1_9CYAN</name>
<dbReference type="Pfam" id="PF00474">
    <property type="entry name" value="SSF"/>
    <property type="match status" value="1"/>
</dbReference>
<feature type="transmembrane region" description="Helical" evidence="8">
    <location>
        <begin position="45"/>
        <end position="63"/>
    </location>
</feature>
<evidence type="ECO:0000313" key="10">
    <source>
        <dbReference type="Proteomes" id="UP000249354"/>
    </source>
</evidence>
<dbReference type="EMBL" id="QBMC01000012">
    <property type="protein sequence ID" value="PZO22245.1"/>
    <property type="molecule type" value="Genomic_DNA"/>
</dbReference>
<proteinExistence type="inferred from homology"/>
<dbReference type="Proteomes" id="UP000249354">
    <property type="component" value="Unassembled WGS sequence"/>
</dbReference>
<feature type="transmembrane region" description="Helical" evidence="8">
    <location>
        <begin position="6"/>
        <end position="24"/>
    </location>
</feature>
<organism evidence="9 10">
    <name type="scientific">Leptolyngbya foveolarum</name>
    <dbReference type="NCBI Taxonomy" id="47253"/>
    <lineage>
        <taxon>Bacteria</taxon>
        <taxon>Bacillati</taxon>
        <taxon>Cyanobacteriota</taxon>
        <taxon>Cyanophyceae</taxon>
        <taxon>Leptolyngbyales</taxon>
        <taxon>Leptolyngbyaceae</taxon>
        <taxon>Leptolyngbya group</taxon>
        <taxon>Leptolyngbya</taxon>
    </lineage>
</organism>